<dbReference type="PROSITE" id="PS51788">
    <property type="entry name" value="CULT"/>
    <property type="match status" value="1"/>
</dbReference>
<evidence type="ECO:0000313" key="3">
    <source>
        <dbReference type="EMBL" id="KAK4472638.1"/>
    </source>
</evidence>
<dbReference type="Gene3D" id="1.20.58.1480">
    <property type="match status" value="1"/>
</dbReference>
<comment type="caution">
    <text evidence="3">The sequence shown here is derived from an EMBL/GenBank/DDBJ whole genome shotgun (WGS) entry which is preliminary data.</text>
</comment>
<feature type="compositionally biased region" description="Polar residues" evidence="1">
    <location>
        <begin position="327"/>
        <end position="336"/>
    </location>
</feature>
<sequence>MEELQIAFVGSPPPSGEEICASDINFDRTLPGLHQYLGTDFVDVGGRTFLEPGSETHMYAFYRKDVVLVPGHSLPLIPYDPLESDLLQKINKERKPLIFLPGYQDYASLGDFVGCIGTTADLVAICIPDSNENAPIRAMFIGRQRIRITKATRDSSYPLVCHGKILPEASFDREMASHPLGWGLIPRSWSRFGRDPLPTHSNAHSCNGSAKVSTSVVSTKSSNTRSSPSSPPSHSLAVNLCIPPAGNAFSVFDSRLSTWRNTGPFSSGNANASSSSACARLDHFVDDGSDQENFSKKSKCDIDKCEDDADMKLNSPSDGKQCIKSGTKPTRSSSPSEDIELIMDRAVDRIGRPFRYRIKQLCDPRLLARRDVLAAVAQAYASIPYWVYRQYDLNYLVAAIQAELYNWNDTWQVDKWNPELAVPFSYWLIQNLPMSGSLKSHILGIDHVVQRLRALLEVIRRSSACVCASCDANITSSQYIVCLAQEGSSQTYVNQSGVLHDIVTVSQITPNSINLIGEATAEYSWFPGYSWTIANCSSCYQHMGWLFTALNDHLRPRKFWGIRRQTVVPGLISASDWRPCI</sequence>
<protein>
    <recommendedName>
        <fullName evidence="2">CULT domain-containing protein</fullName>
    </recommendedName>
</protein>
<dbReference type="AlphaFoldDB" id="A0AAE1ZEV8"/>
<accession>A0AAE1ZEV8</accession>
<reference evidence="3" key="2">
    <citation type="journal article" date="2023" name="Infect Dis Poverty">
        <title>Chromosome-scale genome of the human blood fluke Schistosoma mekongi and its implications for public health.</title>
        <authorList>
            <person name="Zhou M."/>
            <person name="Xu L."/>
            <person name="Xu D."/>
            <person name="Chen W."/>
            <person name="Khan J."/>
            <person name="Hu Y."/>
            <person name="Huang H."/>
            <person name="Wei H."/>
            <person name="Zhang Y."/>
            <person name="Chusongsang P."/>
            <person name="Tanasarnprasert K."/>
            <person name="Hu X."/>
            <person name="Limpanont Y."/>
            <person name="Lv Z."/>
        </authorList>
    </citation>
    <scope>NUCLEOTIDE SEQUENCE</scope>
    <source>
        <strain evidence="3">LV_2022a</strain>
    </source>
</reference>
<name>A0AAE1ZEV8_SCHME</name>
<evidence type="ECO:0000259" key="2">
    <source>
        <dbReference type="PROSITE" id="PS51788"/>
    </source>
</evidence>
<evidence type="ECO:0000256" key="1">
    <source>
        <dbReference type="SAM" id="MobiDB-lite"/>
    </source>
</evidence>
<dbReference type="Proteomes" id="UP001292079">
    <property type="component" value="Unassembled WGS sequence"/>
</dbReference>
<dbReference type="CDD" id="cd15777">
    <property type="entry name" value="CRBN_C_like"/>
    <property type="match status" value="1"/>
</dbReference>
<evidence type="ECO:0000313" key="4">
    <source>
        <dbReference type="Proteomes" id="UP001292079"/>
    </source>
</evidence>
<dbReference type="Gene3D" id="2.30.130.40">
    <property type="entry name" value="LON domain-like"/>
    <property type="match status" value="1"/>
</dbReference>
<gene>
    <name evidence="3" type="ORF">MN116_003872</name>
</gene>
<dbReference type="EMBL" id="JALJAT010000002">
    <property type="protein sequence ID" value="KAK4472638.1"/>
    <property type="molecule type" value="Genomic_DNA"/>
</dbReference>
<organism evidence="3 4">
    <name type="scientific">Schistosoma mekongi</name>
    <name type="common">Parasitic worm</name>
    <dbReference type="NCBI Taxonomy" id="38744"/>
    <lineage>
        <taxon>Eukaryota</taxon>
        <taxon>Metazoa</taxon>
        <taxon>Spiralia</taxon>
        <taxon>Lophotrochozoa</taxon>
        <taxon>Platyhelminthes</taxon>
        <taxon>Trematoda</taxon>
        <taxon>Digenea</taxon>
        <taxon>Strigeidida</taxon>
        <taxon>Schistosomatoidea</taxon>
        <taxon>Schistosomatidae</taxon>
        <taxon>Schistosoma</taxon>
    </lineage>
</organism>
<keyword evidence="4" id="KW-1185">Reference proteome</keyword>
<dbReference type="InterPro" id="IPR046336">
    <property type="entry name" value="Lon_prtase_N_sf"/>
</dbReference>
<proteinExistence type="predicted"/>
<reference evidence="3" key="1">
    <citation type="submission" date="2022-04" db="EMBL/GenBank/DDBJ databases">
        <authorList>
            <person name="Xu L."/>
            <person name="Lv Z."/>
        </authorList>
    </citation>
    <scope>NUCLEOTIDE SEQUENCE</scope>
    <source>
        <strain evidence="3">LV_2022a</strain>
    </source>
</reference>
<dbReference type="InterPro" id="IPR034750">
    <property type="entry name" value="CULT"/>
</dbReference>
<dbReference type="Gene3D" id="2.170.150.20">
    <property type="entry name" value="Peptide methionine sulfoxide reductase"/>
    <property type="match status" value="1"/>
</dbReference>
<feature type="region of interest" description="Disordered" evidence="1">
    <location>
        <begin position="311"/>
        <end position="336"/>
    </location>
</feature>
<feature type="domain" description="CULT" evidence="2">
    <location>
        <begin position="462"/>
        <end position="571"/>
    </location>
</feature>
<dbReference type="FunFam" id="2.170.150.20:FF:000007">
    <property type="entry name" value="Protein cereblon"/>
    <property type="match status" value="1"/>
</dbReference>